<dbReference type="Proteomes" id="UP001596106">
    <property type="component" value="Unassembled WGS sequence"/>
</dbReference>
<evidence type="ECO:0000256" key="1">
    <source>
        <dbReference type="SAM" id="SignalP"/>
    </source>
</evidence>
<accession>A0ABW0IHU9</accession>
<dbReference type="RefSeq" id="WP_379849732.1">
    <property type="nucleotide sequence ID" value="NZ_JBHSMA010000012.1"/>
</dbReference>
<dbReference type="EMBL" id="JBHSMA010000012">
    <property type="protein sequence ID" value="MFC5412328.1"/>
    <property type="molecule type" value="Genomic_DNA"/>
</dbReference>
<keyword evidence="3" id="KW-1185">Reference proteome</keyword>
<dbReference type="InterPro" id="IPR026444">
    <property type="entry name" value="Secre_tail"/>
</dbReference>
<feature type="chain" id="PRO_5045771037" evidence="1">
    <location>
        <begin position="23"/>
        <end position="383"/>
    </location>
</feature>
<sequence>MKHAYLLSVGLLAFVTSSPAFAQDLDFATTAPLYPAGAAFHSYTSIGSPAVNVDLAISGPGTASIPSPERAGTGLSTPNWKFNNSGETRSYSFTFGDPVTGLEFSLNALQYRTFAITDHNYQDKITILATDEGGNAVMPVIPAGTGYSVNGNEILATSTTASNVNKVRFPTQVKNVTIVYGNGPLAGPFPNGQGFTIGDLDWAGVVLPVELAYFRAKPIGTVVQLVWETTSERNADFFVVEHSFDVVHFTPIGRVKARGESTRRQAYSFADDQAHRSNNYYRLQQIDKDGAKHYSKIIAARHADPLPTLTVYPNPSDGQSIGLQGNEIDLGSLQLTDLNGRRIDFQLVEETAGHLTLRPRIAVKPGLYFLSASGIRATRLLVK</sequence>
<comment type="caution">
    <text evidence="2">The sequence shown here is derived from an EMBL/GenBank/DDBJ whole genome shotgun (WGS) entry which is preliminary data.</text>
</comment>
<proteinExistence type="predicted"/>
<feature type="signal peptide" evidence="1">
    <location>
        <begin position="1"/>
        <end position="22"/>
    </location>
</feature>
<keyword evidence="1" id="KW-0732">Signal</keyword>
<reference evidence="3" key="1">
    <citation type="journal article" date="2019" name="Int. J. Syst. Evol. Microbiol.">
        <title>The Global Catalogue of Microorganisms (GCM) 10K type strain sequencing project: providing services to taxonomists for standard genome sequencing and annotation.</title>
        <authorList>
            <consortium name="The Broad Institute Genomics Platform"/>
            <consortium name="The Broad Institute Genome Sequencing Center for Infectious Disease"/>
            <person name="Wu L."/>
            <person name="Ma J."/>
        </authorList>
    </citation>
    <scope>NUCLEOTIDE SEQUENCE [LARGE SCALE GENOMIC DNA]</scope>
    <source>
        <strain evidence="3">CCUG 55250</strain>
    </source>
</reference>
<evidence type="ECO:0000313" key="3">
    <source>
        <dbReference type="Proteomes" id="UP001596106"/>
    </source>
</evidence>
<name>A0ABW0IHU9_9BACT</name>
<dbReference type="NCBIfam" id="TIGR04183">
    <property type="entry name" value="Por_Secre_tail"/>
    <property type="match status" value="1"/>
</dbReference>
<gene>
    <name evidence="2" type="ORF">ACFPMF_23590</name>
</gene>
<evidence type="ECO:0000313" key="2">
    <source>
        <dbReference type="EMBL" id="MFC5412328.1"/>
    </source>
</evidence>
<organism evidence="2 3">
    <name type="scientific">Larkinella bovis</name>
    <dbReference type="NCBI Taxonomy" id="683041"/>
    <lineage>
        <taxon>Bacteria</taxon>
        <taxon>Pseudomonadati</taxon>
        <taxon>Bacteroidota</taxon>
        <taxon>Cytophagia</taxon>
        <taxon>Cytophagales</taxon>
        <taxon>Spirosomataceae</taxon>
        <taxon>Larkinella</taxon>
    </lineage>
</organism>
<protein>
    <submittedName>
        <fullName evidence="2">T9SS type A sorting domain-containing protein</fullName>
    </submittedName>
</protein>